<feature type="domain" description="DUF4829" evidence="2">
    <location>
        <begin position="302"/>
        <end position="431"/>
    </location>
</feature>
<dbReference type="OrthoDB" id="2380065at2"/>
<dbReference type="KEGG" id="tum:CBW65_12175"/>
<evidence type="ECO:0000313" key="5">
    <source>
        <dbReference type="Proteomes" id="UP000195437"/>
    </source>
</evidence>
<proteinExistence type="predicted"/>
<keyword evidence="1" id="KW-0472">Membrane</keyword>
<keyword evidence="1" id="KW-1133">Transmembrane helix</keyword>
<evidence type="ECO:0000256" key="1">
    <source>
        <dbReference type="SAM" id="Phobius"/>
    </source>
</evidence>
<dbReference type="InterPro" id="IPR032256">
    <property type="entry name" value="DUF4829"/>
</dbReference>
<dbReference type="InterPro" id="IPR032257">
    <property type="entry name" value="DUF4830"/>
</dbReference>
<sequence>MIHCQEVQEAIWSADLTPEMIEHVLSCPSCQQEQKLVQGVGMTLDLEEIPMPSRSLLPSNTEIAKAVNAHRWRRFSRIATAGVAAACVLFLAVQVPGYLSQPSMDKGMMSIAGDAPAQHEMSNENDRLNDTSAFDTSGTQKLDTANSASHALNPKITELLSKYSWTPSGEPSHQQTVTIPETFQDQPGVFPLGLYWAQHNLYSKDIGHDLTRYQGETVVAHTIQLKEMWDDGLKMNTNAIVLEKDGEVVGAWLEKGSEMAASLRKRDFVDLAGASWDEWLQAQGYVSYTEGPDAEMKDWTPQQVILKYFEAIQNGGYATAYNLYSKAYQSTYWHYETGQTLIAKDWSTGGLSPQNMSFAKVIDLQAVKTPDVWAPSESYRGSRLGRQLVGEQQYQVTVDVKYKTQTEQTDGINALYIGVVKESKEAPWKIQWIDSSVH</sequence>
<evidence type="ECO:0000259" key="2">
    <source>
        <dbReference type="Pfam" id="PF16111"/>
    </source>
</evidence>
<dbReference type="Pfam" id="PF16112">
    <property type="entry name" value="DUF4830"/>
    <property type="match status" value="1"/>
</dbReference>
<dbReference type="RefSeq" id="WP_087457063.1">
    <property type="nucleotide sequence ID" value="NZ_CP021434.1"/>
</dbReference>
<gene>
    <name evidence="4" type="ORF">CBW65_12175</name>
</gene>
<evidence type="ECO:0000313" key="4">
    <source>
        <dbReference type="EMBL" id="ARU61693.1"/>
    </source>
</evidence>
<evidence type="ECO:0000259" key="3">
    <source>
        <dbReference type="Pfam" id="PF16112"/>
    </source>
</evidence>
<accession>A0A1Y0IQP8</accession>
<feature type="domain" description="DUF4830" evidence="3">
    <location>
        <begin position="159"/>
        <end position="253"/>
    </location>
</feature>
<evidence type="ECO:0008006" key="6">
    <source>
        <dbReference type="Google" id="ProtNLM"/>
    </source>
</evidence>
<organism evidence="4 5">
    <name type="scientific">Tumebacillus avium</name>
    <dbReference type="NCBI Taxonomy" id="1903704"/>
    <lineage>
        <taxon>Bacteria</taxon>
        <taxon>Bacillati</taxon>
        <taxon>Bacillota</taxon>
        <taxon>Bacilli</taxon>
        <taxon>Bacillales</taxon>
        <taxon>Alicyclobacillaceae</taxon>
        <taxon>Tumebacillus</taxon>
    </lineage>
</organism>
<name>A0A1Y0IQP8_9BACL</name>
<reference evidence="5" key="1">
    <citation type="submission" date="2017-05" db="EMBL/GenBank/DDBJ databases">
        <authorList>
            <person name="Sung H."/>
        </authorList>
    </citation>
    <scope>NUCLEOTIDE SEQUENCE [LARGE SCALE GENOMIC DNA]</scope>
    <source>
        <strain evidence="5">AR23208</strain>
    </source>
</reference>
<dbReference type="AlphaFoldDB" id="A0A1Y0IQP8"/>
<protein>
    <recommendedName>
        <fullName evidence="6">DUF4830 domain-containing protein</fullName>
    </recommendedName>
</protein>
<dbReference type="Proteomes" id="UP000195437">
    <property type="component" value="Chromosome"/>
</dbReference>
<feature type="transmembrane region" description="Helical" evidence="1">
    <location>
        <begin position="78"/>
        <end position="99"/>
    </location>
</feature>
<dbReference type="EMBL" id="CP021434">
    <property type="protein sequence ID" value="ARU61693.1"/>
    <property type="molecule type" value="Genomic_DNA"/>
</dbReference>
<dbReference type="Pfam" id="PF16111">
    <property type="entry name" value="DUF4829"/>
    <property type="match status" value="1"/>
</dbReference>
<keyword evidence="1" id="KW-0812">Transmembrane</keyword>
<keyword evidence="5" id="KW-1185">Reference proteome</keyword>